<evidence type="ECO:0000313" key="1">
    <source>
        <dbReference type="EMBL" id="MBD0221764.1"/>
    </source>
</evidence>
<evidence type="ECO:0000313" key="2">
    <source>
        <dbReference type="Proteomes" id="UP000634608"/>
    </source>
</evidence>
<dbReference type="AlphaFoldDB" id="A0A5R9HCY0"/>
<dbReference type="EMBL" id="JACSVK010000079">
    <property type="protein sequence ID" value="MBD0221764.1"/>
    <property type="molecule type" value="Genomic_DNA"/>
</dbReference>
<gene>
    <name evidence="1" type="ORF">IAG11_17960</name>
</gene>
<reference evidence="1" key="1">
    <citation type="submission" date="2020-08" db="EMBL/GenBank/DDBJ databases">
        <title>Diversity of carbapenem-resistant Acinetobacter baumannii and bacteriophage-mediated spread of the Oxa23 carbapenemase.</title>
        <authorList>
            <person name="Abouelfetouh A."/>
            <person name="Mattock J."/>
            <person name="Turner D."/>
            <person name="Li E."/>
            <person name="Evans B.A."/>
        </authorList>
    </citation>
    <scope>NUCLEOTIDE SEQUENCE</scope>
    <source>
        <strain evidence="1">A86</strain>
    </source>
</reference>
<accession>A0A5R9HCY0</accession>
<name>A0A5R9HCY0_ACIBA</name>
<proteinExistence type="predicted"/>
<dbReference type="Proteomes" id="UP000634608">
    <property type="component" value="Unassembled WGS sequence"/>
</dbReference>
<organism evidence="1 2">
    <name type="scientific">Acinetobacter baumannii</name>
    <dbReference type="NCBI Taxonomy" id="470"/>
    <lineage>
        <taxon>Bacteria</taxon>
        <taxon>Pseudomonadati</taxon>
        <taxon>Pseudomonadota</taxon>
        <taxon>Gammaproteobacteria</taxon>
        <taxon>Moraxellales</taxon>
        <taxon>Moraxellaceae</taxon>
        <taxon>Acinetobacter</taxon>
        <taxon>Acinetobacter calcoaceticus/baumannii complex</taxon>
    </lineage>
</organism>
<protein>
    <submittedName>
        <fullName evidence="1">Uncharacterized protein</fullName>
    </submittedName>
</protein>
<sequence>MNRKQKKAKRLIAKAHTKKQAQIYMTPKEKQDIYEWNTAHNELHEEFMEGFEEPQFINGFKVGIWLAFCAAIIWIFWHFLG</sequence>
<comment type="caution">
    <text evidence="1">The sequence shown here is derived from an EMBL/GenBank/DDBJ whole genome shotgun (WGS) entry which is preliminary data.</text>
</comment>
<dbReference type="RefSeq" id="WP_025465323.1">
    <property type="nucleotide sequence ID" value="NZ_CP012006.1"/>
</dbReference>